<comment type="caution">
    <text evidence="1">The sequence shown here is derived from an EMBL/GenBank/DDBJ whole genome shotgun (WGS) entry which is preliminary data.</text>
</comment>
<reference evidence="1 2" key="1">
    <citation type="submission" date="2019-09" db="EMBL/GenBank/DDBJ databases">
        <title>NBRP : Genome information of microbial organism related human and environment.</title>
        <authorList>
            <person name="Hattori M."/>
            <person name="Oshima K."/>
            <person name="Inaba H."/>
            <person name="Suda W."/>
            <person name="Sakamoto M."/>
            <person name="Iino T."/>
            <person name="Kitahara M."/>
            <person name="Oshida Y."/>
            <person name="Iida T."/>
            <person name="Kudo T."/>
            <person name="Itoh T."/>
            <person name="Ohkuma M."/>
        </authorList>
    </citation>
    <scope>NUCLEOTIDE SEQUENCE [LARGE SCALE GENOMIC DNA]</scope>
    <source>
        <strain evidence="1 2">Q-1</strain>
    </source>
</reference>
<evidence type="ECO:0000313" key="1">
    <source>
        <dbReference type="EMBL" id="GER05210.1"/>
    </source>
</evidence>
<organism evidence="1 2">
    <name type="scientific">Iodidimonas nitroreducens</name>
    <dbReference type="NCBI Taxonomy" id="1236968"/>
    <lineage>
        <taxon>Bacteria</taxon>
        <taxon>Pseudomonadati</taxon>
        <taxon>Pseudomonadota</taxon>
        <taxon>Alphaproteobacteria</taxon>
        <taxon>Iodidimonadales</taxon>
        <taxon>Iodidimonadaceae</taxon>
        <taxon>Iodidimonas</taxon>
    </lineage>
</organism>
<dbReference type="RefSeq" id="WP_313982054.1">
    <property type="nucleotide sequence ID" value="NZ_BKCN01000019.1"/>
</dbReference>
<protein>
    <submittedName>
        <fullName evidence="1">Uncharacterized protein</fullName>
    </submittedName>
</protein>
<name>A0A5A7NCK9_9PROT</name>
<sequence>MMSPRQSRNATLLRAIERLAMLPDTVELRDALAAMLERPEKVQS</sequence>
<proteinExistence type="predicted"/>
<dbReference type="AlphaFoldDB" id="A0A5A7NCK9"/>
<accession>A0A5A7NCK9</accession>
<dbReference type="EMBL" id="BKCN01000019">
    <property type="protein sequence ID" value="GER05210.1"/>
    <property type="molecule type" value="Genomic_DNA"/>
</dbReference>
<evidence type="ECO:0000313" key="2">
    <source>
        <dbReference type="Proteomes" id="UP000324996"/>
    </source>
</evidence>
<keyword evidence="2" id="KW-1185">Reference proteome</keyword>
<dbReference type="Proteomes" id="UP000324996">
    <property type="component" value="Unassembled WGS sequence"/>
</dbReference>
<gene>
    <name evidence="1" type="ORF">JCM17846_28920</name>
</gene>